<feature type="transmembrane region" description="Helical" evidence="6">
    <location>
        <begin position="51"/>
        <end position="72"/>
    </location>
</feature>
<keyword evidence="2" id="KW-1003">Cell membrane</keyword>
<sequence length="212" mass="22554">MQSPADFLARWHYAGLFLVILAEEAGVPLPVPGDLFIAAMGVLAHAERAGFGATAAAVTAATVIGATVLYLVSRHAGRPLLVKIARRFGYTEAREQRLEAWLLRRGATAVVVGRLIPGLRIVMTVVAGTLRLPHRTFVVGTFFAGLAWSTIYFWLGYALGAGYERLSGRVPPEALWAAAAALVLAAAAAVIARRARSRRAASSATVRVEPEP</sequence>
<evidence type="ECO:0000256" key="6">
    <source>
        <dbReference type="SAM" id="Phobius"/>
    </source>
</evidence>
<keyword evidence="3 6" id="KW-0812">Transmembrane</keyword>
<evidence type="ECO:0000256" key="2">
    <source>
        <dbReference type="ARBA" id="ARBA00022475"/>
    </source>
</evidence>
<dbReference type="PANTHER" id="PTHR42709:SF6">
    <property type="entry name" value="UNDECAPRENYL PHOSPHATE TRANSPORTER A"/>
    <property type="match status" value="1"/>
</dbReference>
<accession>A0ABN6MUV9</accession>
<feature type="transmembrane region" description="Helical" evidence="6">
    <location>
        <begin position="12"/>
        <end position="31"/>
    </location>
</feature>
<keyword evidence="5 6" id="KW-0472">Membrane</keyword>
<feature type="transmembrane region" description="Helical" evidence="6">
    <location>
        <begin position="137"/>
        <end position="155"/>
    </location>
</feature>
<evidence type="ECO:0000313" key="9">
    <source>
        <dbReference type="Proteomes" id="UP001162891"/>
    </source>
</evidence>
<feature type="domain" description="VTT" evidence="7">
    <location>
        <begin position="31"/>
        <end position="157"/>
    </location>
</feature>
<evidence type="ECO:0000259" key="7">
    <source>
        <dbReference type="Pfam" id="PF09335"/>
    </source>
</evidence>
<reference evidence="9" key="1">
    <citation type="journal article" date="2022" name="Int. J. Syst. Evol. Microbiol.">
        <title>Anaeromyxobacter oryzae sp. nov., Anaeromyxobacter diazotrophicus sp. nov. and Anaeromyxobacter paludicola sp. nov., isolated from paddy soils.</title>
        <authorList>
            <person name="Itoh H."/>
            <person name="Xu Z."/>
            <person name="Mise K."/>
            <person name="Masuda Y."/>
            <person name="Ushijima N."/>
            <person name="Hayakawa C."/>
            <person name="Shiratori Y."/>
            <person name="Senoo K."/>
        </authorList>
    </citation>
    <scope>NUCLEOTIDE SEQUENCE [LARGE SCALE GENOMIC DNA]</scope>
    <source>
        <strain evidence="9">Red232</strain>
    </source>
</reference>
<dbReference type="PANTHER" id="PTHR42709">
    <property type="entry name" value="ALKALINE PHOSPHATASE LIKE PROTEIN"/>
    <property type="match status" value="1"/>
</dbReference>
<comment type="subcellular location">
    <subcellularLocation>
        <location evidence="1">Cell membrane</location>
        <topology evidence="1">Multi-pass membrane protein</topology>
    </subcellularLocation>
</comment>
<dbReference type="Proteomes" id="UP001162891">
    <property type="component" value="Chromosome"/>
</dbReference>
<keyword evidence="4 6" id="KW-1133">Transmembrane helix</keyword>
<dbReference type="InterPro" id="IPR032816">
    <property type="entry name" value="VTT_dom"/>
</dbReference>
<gene>
    <name evidence="8" type="ORF">AMOR_22490</name>
</gene>
<dbReference type="Pfam" id="PF09335">
    <property type="entry name" value="VTT_dom"/>
    <property type="match status" value="1"/>
</dbReference>
<dbReference type="EMBL" id="AP025591">
    <property type="protein sequence ID" value="BDG03253.1"/>
    <property type="molecule type" value="Genomic_DNA"/>
</dbReference>
<evidence type="ECO:0000256" key="5">
    <source>
        <dbReference type="ARBA" id="ARBA00023136"/>
    </source>
</evidence>
<evidence type="ECO:0000256" key="3">
    <source>
        <dbReference type="ARBA" id="ARBA00022692"/>
    </source>
</evidence>
<organism evidence="8 9">
    <name type="scientific">Anaeromyxobacter oryzae</name>
    <dbReference type="NCBI Taxonomy" id="2918170"/>
    <lineage>
        <taxon>Bacteria</taxon>
        <taxon>Pseudomonadati</taxon>
        <taxon>Myxococcota</taxon>
        <taxon>Myxococcia</taxon>
        <taxon>Myxococcales</taxon>
        <taxon>Cystobacterineae</taxon>
        <taxon>Anaeromyxobacteraceae</taxon>
        <taxon>Anaeromyxobacter</taxon>
    </lineage>
</organism>
<proteinExistence type="predicted"/>
<evidence type="ECO:0000256" key="1">
    <source>
        <dbReference type="ARBA" id="ARBA00004651"/>
    </source>
</evidence>
<dbReference type="RefSeq" id="WP_248361092.1">
    <property type="nucleotide sequence ID" value="NZ_AP025591.1"/>
</dbReference>
<evidence type="ECO:0000256" key="4">
    <source>
        <dbReference type="ARBA" id="ARBA00022989"/>
    </source>
</evidence>
<dbReference type="InterPro" id="IPR051311">
    <property type="entry name" value="DedA_domain"/>
</dbReference>
<name>A0ABN6MUV9_9BACT</name>
<feature type="transmembrane region" description="Helical" evidence="6">
    <location>
        <begin position="175"/>
        <end position="192"/>
    </location>
</feature>
<evidence type="ECO:0000313" key="8">
    <source>
        <dbReference type="EMBL" id="BDG03253.1"/>
    </source>
</evidence>
<protein>
    <recommendedName>
        <fullName evidence="7">VTT domain-containing protein</fullName>
    </recommendedName>
</protein>
<keyword evidence="9" id="KW-1185">Reference proteome</keyword>